<feature type="transmembrane region" description="Helical" evidence="7">
    <location>
        <begin position="426"/>
        <end position="444"/>
    </location>
</feature>
<evidence type="ECO:0000256" key="4">
    <source>
        <dbReference type="ARBA" id="ARBA00022847"/>
    </source>
</evidence>
<evidence type="ECO:0000256" key="7">
    <source>
        <dbReference type="SAM" id="Phobius"/>
    </source>
</evidence>
<feature type="domain" description="Major facilitator superfamily (MFS) profile" evidence="8">
    <location>
        <begin position="24"/>
        <end position="488"/>
    </location>
</feature>
<feature type="transmembrane region" description="Helical" evidence="7">
    <location>
        <begin position="163"/>
        <end position="185"/>
    </location>
</feature>
<sequence>MKFFSKFRDPQTKWIPMRAIMCLMMFTACWTSYVCRTQMPILQTAMINIPKSSKRSIDDFQLRNMSVGNDTFDDLDRLKRDADSGRSILDFVSGKPFDYGAERGKIIRGQLVASYAYGNVVGNFLGGMAAIRFGPRASIFWSSIISVVVSLISPILINIHWSLLLVGRIIIGLTGGMTFPACHALVARWAPPAEKGFFMWSLLGGTFGTIFSYPMIGAIAENLSWEWGWYIPSFLLLIWCFVWWMLAYDSPLEHPGISDDEKTYIVASQAGTVQTTKPSLKETPMKDIFTSVPFIALVICHFGNLFLLYFYTFSLILYMTDSLGMSITKGGFATAAPWALRMVFGFFFCWFGDLNKKKQFLSTTAFRKLATIFSHLIPGLFLIAVGYVGSSMSMIGLVAMLALALGFNGAASISNLSNNQDLSPNYAGFLYGIMNTIGGLSGIIGPPMVEGIVSKENLESEWQIVFWIGAAVCILTMVIFVIFGSGEIQSWNDKRLAGGGEDAKVTSDSSVKADEAKVSTAV</sequence>
<name>A0ABD2W4U7_9HYME</name>
<feature type="transmembrane region" description="Helical" evidence="7">
    <location>
        <begin position="372"/>
        <end position="389"/>
    </location>
</feature>
<dbReference type="Gene3D" id="1.20.1250.20">
    <property type="entry name" value="MFS general substrate transporter like domains"/>
    <property type="match status" value="2"/>
</dbReference>
<keyword evidence="5 7" id="KW-1133">Transmembrane helix</keyword>
<dbReference type="PANTHER" id="PTHR11662">
    <property type="entry name" value="SOLUTE CARRIER FAMILY 17"/>
    <property type="match status" value="1"/>
</dbReference>
<gene>
    <name evidence="9" type="ORF">TKK_016747</name>
</gene>
<protein>
    <recommendedName>
        <fullName evidence="8">Major facilitator superfamily (MFS) profile domain-containing protein</fullName>
    </recommendedName>
</protein>
<dbReference type="Proteomes" id="UP001627154">
    <property type="component" value="Unassembled WGS sequence"/>
</dbReference>
<accession>A0ABD2W4U7</accession>
<feature type="transmembrane region" description="Helical" evidence="7">
    <location>
        <begin position="331"/>
        <end position="351"/>
    </location>
</feature>
<evidence type="ECO:0000256" key="2">
    <source>
        <dbReference type="ARBA" id="ARBA00022448"/>
    </source>
</evidence>
<keyword evidence="2" id="KW-0813">Transport</keyword>
<dbReference type="InterPro" id="IPR020846">
    <property type="entry name" value="MFS_dom"/>
</dbReference>
<feature type="transmembrane region" description="Helical" evidence="7">
    <location>
        <begin position="288"/>
        <end position="311"/>
    </location>
</feature>
<reference evidence="9 10" key="1">
    <citation type="journal article" date="2024" name="bioRxiv">
        <title>A reference genome for Trichogramma kaykai: A tiny desert-dwelling parasitoid wasp with competing sex-ratio distorters.</title>
        <authorList>
            <person name="Culotta J."/>
            <person name="Lindsey A.R."/>
        </authorList>
    </citation>
    <scope>NUCLEOTIDE SEQUENCE [LARGE SCALE GENOMIC DNA]</scope>
    <source>
        <strain evidence="9 10">KSX58</strain>
    </source>
</reference>
<dbReference type="PROSITE" id="PS50850">
    <property type="entry name" value="MFS"/>
    <property type="match status" value="1"/>
</dbReference>
<evidence type="ECO:0000313" key="10">
    <source>
        <dbReference type="Proteomes" id="UP001627154"/>
    </source>
</evidence>
<feature type="transmembrane region" description="Helical" evidence="7">
    <location>
        <begin position="138"/>
        <end position="157"/>
    </location>
</feature>
<dbReference type="GO" id="GO:0016020">
    <property type="term" value="C:membrane"/>
    <property type="evidence" value="ECO:0007669"/>
    <property type="project" value="UniProtKB-SubCell"/>
</dbReference>
<dbReference type="Pfam" id="PF07690">
    <property type="entry name" value="MFS_1"/>
    <property type="match status" value="1"/>
</dbReference>
<evidence type="ECO:0000256" key="6">
    <source>
        <dbReference type="ARBA" id="ARBA00023136"/>
    </source>
</evidence>
<dbReference type="SUPFAM" id="SSF103473">
    <property type="entry name" value="MFS general substrate transporter"/>
    <property type="match status" value="1"/>
</dbReference>
<dbReference type="InterPro" id="IPR011701">
    <property type="entry name" value="MFS"/>
</dbReference>
<keyword evidence="6 7" id="KW-0472">Membrane</keyword>
<dbReference type="PROSITE" id="PS51257">
    <property type="entry name" value="PROKAR_LIPOPROTEIN"/>
    <property type="match status" value="1"/>
</dbReference>
<dbReference type="GO" id="GO:0015293">
    <property type="term" value="F:symporter activity"/>
    <property type="evidence" value="ECO:0007669"/>
    <property type="project" value="UniProtKB-KW"/>
</dbReference>
<feature type="transmembrane region" description="Helical" evidence="7">
    <location>
        <begin position="464"/>
        <end position="485"/>
    </location>
</feature>
<feature type="transmembrane region" description="Helical" evidence="7">
    <location>
        <begin position="228"/>
        <end position="248"/>
    </location>
</feature>
<evidence type="ECO:0000256" key="5">
    <source>
        <dbReference type="ARBA" id="ARBA00022989"/>
    </source>
</evidence>
<dbReference type="EMBL" id="JBJJXI010000136">
    <property type="protein sequence ID" value="KAL3387611.1"/>
    <property type="molecule type" value="Genomic_DNA"/>
</dbReference>
<dbReference type="InterPro" id="IPR036259">
    <property type="entry name" value="MFS_trans_sf"/>
</dbReference>
<dbReference type="InterPro" id="IPR050382">
    <property type="entry name" value="MFS_Na/Anion_cotransporter"/>
</dbReference>
<proteinExistence type="predicted"/>
<keyword evidence="10" id="KW-1185">Reference proteome</keyword>
<comment type="subcellular location">
    <subcellularLocation>
        <location evidence="1">Membrane</location>
        <topology evidence="1">Multi-pass membrane protein</topology>
    </subcellularLocation>
</comment>
<evidence type="ECO:0000313" key="9">
    <source>
        <dbReference type="EMBL" id="KAL3387611.1"/>
    </source>
</evidence>
<comment type="caution">
    <text evidence="9">The sequence shown here is derived from an EMBL/GenBank/DDBJ whole genome shotgun (WGS) entry which is preliminary data.</text>
</comment>
<feature type="transmembrane region" description="Helical" evidence="7">
    <location>
        <begin position="15"/>
        <end position="35"/>
    </location>
</feature>
<organism evidence="9 10">
    <name type="scientific">Trichogramma kaykai</name>
    <dbReference type="NCBI Taxonomy" id="54128"/>
    <lineage>
        <taxon>Eukaryota</taxon>
        <taxon>Metazoa</taxon>
        <taxon>Ecdysozoa</taxon>
        <taxon>Arthropoda</taxon>
        <taxon>Hexapoda</taxon>
        <taxon>Insecta</taxon>
        <taxon>Pterygota</taxon>
        <taxon>Neoptera</taxon>
        <taxon>Endopterygota</taxon>
        <taxon>Hymenoptera</taxon>
        <taxon>Apocrita</taxon>
        <taxon>Proctotrupomorpha</taxon>
        <taxon>Chalcidoidea</taxon>
        <taxon>Trichogrammatidae</taxon>
        <taxon>Trichogramma</taxon>
    </lineage>
</organism>
<dbReference type="AlphaFoldDB" id="A0ABD2W4U7"/>
<dbReference type="PANTHER" id="PTHR11662:SF336">
    <property type="entry name" value="LP19554P"/>
    <property type="match status" value="1"/>
</dbReference>
<feature type="transmembrane region" description="Helical" evidence="7">
    <location>
        <begin position="197"/>
        <end position="216"/>
    </location>
</feature>
<keyword evidence="3 7" id="KW-0812">Transmembrane</keyword>
<evidence type="ECO:0000259" key="8">
    <source>
        <dbReference type="PROSITE" id="PS50850"/>
    </source>
</evidence>
<evidence type="ECO:0000256" key="1">
    <source>
        <dbReference type="ARBA" id="ARBA00004141"/>
    </source>
</evidence>
<dbReference type="FunFam" id="1.20.1250.20:FF:000003">
    <property type="entry name" value="Solute carrier family 17 member 3"/>
    <property type="match status" value="1"/>
</dbReference>
<evidence type="ECO:0000256" key="3">
    <source>
        <dbReference type="ARBA" id="ARBA00022692"/>
    </source>
</evidence>
<keyword evidence="4" id="KW-0769">Symport</keyword>